<organism evidence="2 3">
    <name type="scientific">Cecembia rubra</name>
    <dbReference type="NCBI Taxonomy" id="1485585"/>
    <lineage>
        <taxon>Bacteria</taxon>
        <taxon>Pseudomonadati</taxon>
        <taxon>Bacteroidota</taxon>
        <taxon>Cytophagia</taxon>
        <taxon>Cytophagales</taxon>
        <taxon>Cyclobacteriaceae</taxon>
        <taxon>Cecembia</taxon>
    </lineage>
</organism>
<dbReference type="InterPro" id="IPR029044">
    <property type="entry name" value="Nucleotide-diphossugar_trans"/>
</dbReference>
<feature type="domain" description="Glycosyltransferase 2-like" evidence="1">
    <location>
        <begin position="4"/>
        <end position="136"/>
    </location>
</feature>
<accession>A0A2P8E3B1</accession>
<dbReference type="CDD" id="cd00761">
    <property type="entry name" value="Glyco_tranf_GTA_type"/>
    <property type="match status" value="1"/>
</dbReference>
<proteinExistence type="predicted"/>
<reference evidence="2 3" key="1">
    <citation type="submission" date="2018-03" db="EMBL/GenBank/DDBJ databases">
        <title>Genomic Encyclopedia of Archaeal and Bacterial Type Strains, Phase II (KMG-II): from individual species to whole genera.</title>
        <authorList>
            <person name="Goeker M."/>
        </authorList>
    </citation>
    <scope>NUCLEOTIDE SEQUENCE [LARGE SCALE GENOMIC DNA]</scope>
    <source>
        <strain evidence="2 3">DSM 28057</strain>
    </source>
</reference>
<dbReference type="OrthoDB" id="9788101at2"/>
<gene>
    <name evidence="2" type="ORF">CLV48_106199</name>
</gene>
<sequence>MKISLIICTYMRPQAVVKLLKSVDNQTYIPNEILIIDGSTDDATEMAIKEEDFRFNVSYFLVDSSHRGLTRQRNFGVSKVSSDADFIAFLDDDLVLEPNYFEEVEKTFIQYPNAVGVGGIDLKDNSYKPLDAAKSYPRFEYYILDGWVKKEPLRYKARKFFGLMPELQPDLIPDYSHGRSGFPLNGKVYEVEHFMGGIATYKKNIFDKISFSSYFEGYGLYEDFDFCVRALSYGKLYVNTNAQVWHYHEPGGRPNKYKYGKMVVRNGWYVWKQRFPQNSLKARFKWHATDFLLAQIRLLNVITGPDRKGAFQEYLGRTIGWFSLWFDPPKIQK</sequence>
<evidence type="ECO:0000313" key="3">
    <source>
        <dbReference type="Proteomes" id="UP000240708"/>
    </source>
</evidence>
<dbReference type="AlphaFoldDB" id="A0A2P8E3B1"/>
<dbReference type="RefSeq" id="WP_106567627.1">
    <property type="nucleotide sequence ID" value="NZ_PYGF01000006.1"/>
</dbReference>
<dbReference type="PANTHER" id="PTHR43685">
    <property type="entry name" value="GLYCOSYLTRANSFERASE"/>
    <property type="match status" value="1"/>
</dbReference>
<dbReference type="Gene3D" id="3.90.550.10">
    <property type="entry name" value="Spore Coat Polysaccharide Biosynthesis Protein SpsA, Chain A"/>
    <property type="match status" value="1"/>
</dbReference>
<dbReference type="InterPro" id="IPR050834">
    <property type="entry name" value="Glycosyltransf_2"/>
</dbReference>
<evidence type="ECO:0000313" key="2">
    <source>
        <dbReference type="EMBL" id="PSL03958.1"/>
    </source>
</evidence>
<dbReference type="SUPFAM" id="SSF53448">
    <property type="entry name" value="Nucleotide-diphospho-sugar transferases"/>
    <property type="match status" value="1"/>
</dbReference>
<dbReference type="InterPro" id="IPR001173">
    <property type="entry name" value="Glyco_trans_2-like"/>
</dbReference>
<name>A0A2P8E3B1_9BACT</name>
<keyword evidence="2" id="KW-0808">Transferase</keyword>
<evidence type="ECO:0000259" key="1">
    <source>
        <dbReference type="Pfam" id="PF00535"/>
    </source>
</evidence>
<protein>
    <submittedName>
        <fullName evidence="2">GT2 family glycosyltransferase</fullName>
    </submittedName>
</protein>
<dbReference type="EMBL" id="PYGF01000006">
    <property type="protein sequence ID" value="PSL03958.1"/>
    <property type="molecule type" value="Genomic_DNA"/>
</dbReference>
<dbReference type="Proteomes" id="UP000240708">
    <property type="component" value="Unassembled WGS sequence"/>
</dbReference>
<dbReference type="PANTHER" id="PTHR43685:SF2">
    <property type="entry name" value="GLYCOSYLTRANSFERASE 2-LIKE DOMAIN-CONTAINING PROTEIN"/>
    <property type="match status" value="1"/>
</dbReference>
<keyword evidence="3" id="KW-1185">Reference proteome</keyword>
<dbReference type="GO" id="GO:0016740">
    <property type="term" value="F:transferase activity"/>
    <property type="evidence" value="ECO:0007669"/>
    <property type="project" value="UniProtKB-KW"/>
</dbReference>
<comment type="caution">
    <text evidence="2">The sequence shown here is derived from an EMBL/GenBank/DDBJ whole genome shotgun (WGS) entry which is preliminary data.</text>
</comment>
<dbReference type="Pfam" id="PF00535">
    <property type="entry name" value="Glycos_transf_2"/>
    <property type="match status" value="1"/>
</dbReference>